<reference evidence="1 2" key="1">
    <citation type="journal article" date="2021" name="Nat. Plants">
        <title>The Taxus genome provides insights into paclitaxel biosynthesis.</title>
        <authorList>
            <person name="Xiong X."/>
            <person name="Gou J."/>
            <person name="Liao Q."/>
            <person name="Li Y."/>
            <person name="Zhou Q."/>
            <person name="Bi G."/>
            <person name="Li C."/>
            <person name="Du R."/>
            <person name="Wang X."/>
            <person name="Sun T."/>
            <person name="Guo L."/>
            <person name="Liang H."/>
            <person name="Lu P."/>
            <person name="Wu Y."/>
            <person name="Zhang Z."/>
            <person name="Ro D.K."/>
            <person name="Shang Y."/>
            <person name="Huang S."/>
            <person name="Yan J."/>
        </authorList>
    </citation>
    <scope>NUCLEOTIDE SEQUENCE [LARGE SCALE GENOMIC DNA]</scope>
    <source>
        <strain evidence="1">Ta-2019</strain>
    </source>
</reference>
<sequence length="51" mass="6162">SVTYQMEECGEVKEKERYSYAPELQWDPQVRDYLCKAYGHHHFHRISDSLT</sequence>
<keyword evidence="2" id="KW-1185">Reference proteome</keyword>
<feature type="non-terminal residue" evidence="1">
    <location>
        <position position="51"/>
    </location>
</feature>
<evidence type="ECO:0000313" key="2">
    <source>
        <dbReference type="Proteomes" id="UP000824469"/>
    </source>
</evidence>
<dbReference type="Proteomes" id="UP000824469">
    <property type="component" value="Unassembled WGS sequence"/>
</dbReference>
<gene>
    <name evidence="1" type="ORF">KI387_026939</name>
</gene>
<evidence type="ECO:0000313" key="1">
    <source>
        <dbReference type="EMBL" id="KAH9311904.1"/>
    </source>
</evidence>
<proteinExistence type="predicted"/>
<protein>
    <submittedName>
        <fullName evidence="1">Uncharacterized protein</fullName>
    </submittedName>
</protein>
<dbReference type="EMBL" id="JAHRHJ020000006">
    <property type="protein sequence ID" value="KAH9311904.1"/>
    <property type="molecule type" value="Genomic_DNA"/>
</dbReference>
<organism evidence="1 2">
    <name type="scientific">Taxus chinensis</name>
    <name type="common">Chinese yew</name>
    <name type="synonym">Taxus wallichiana var. chinensis</name>
    <dbReference type="NCBI Taxonomy" id="29808"/>
    <lineage>
        <taxon>Eukaryota</taxon>
        <taxon>Viridiplantae</taxon>
        <taxon>Streptophyta</taxon>
        <taxon>Embryophyta</taxon>
        <taxon>Tracheophyta</taxon>
        <taxon>Spermatophyta</taxon>
        <taxon>Pinopsida</taxon>
        <taxon>Pinidae</taxon>
        <taxon>Conifers II</taxon>
        <taxon>Cupressales</taxon>
        <taxon>Taxaceae</taxon>
        <taxon>Taxus</taxon>
    </lineage>
</organism>
<dbReference type="AlphaFoldDB" id="A0AA38FWS9"/>
<accession>A0AA38FWS9</accession>
<feature type="non-terminal residue" evidence="1">
    <location>
        <position position="1"/>
    </location>
</feature>
<comment type="caution">
    <text evidence="1">The sequence shown here is derived from an EMBL/GenBank/DDBJ whole genome shotgun (WGS) entry which is preliminary data.</text>
</comment>
<name>A0AA38FWS9_TAXCH</name>